<dbReference type="InterPro" id="IPR015590">
    <property type="entry name" value="Aldehyde_DH_dom"/>
</dbReference>
<dbReference type="PIRSF" id="PIRSF036492">
    <property type="entry name" value="ALDH"/>
    <property type="match status" value="1"/>
</dbReference>
<dbReference type="Pfam" id="PF00171">
    <property type="entry name" value="Aldedh"/>
    <property type="match status" value="1"/>
</dbReference>
<dbReference type="GO" id="GO:0004029">
    <property type="term" value="F:aldehyde dehydrogenase (NAD+) activity"/>
    <property type="evidence" value="ECO:0007669"/>
    <property type="project" value="TreeGrafter"/>
</dbReference>
<evidence type="ECO:0000256" key="2">
    <source>
        <dbReference type="ARBA" id="ARBA00023002"/>
    </source>
</evidence>
<dbReference type="GO" id="GO:0006081">
    <property type="term" value="P:aldehyde metabolic process"/>
    <property type="evidence" value="ECO:0007669"/>
    <property type="project" value="InterPro"/>
</dbReference>
<evidence type="ECO:0000256" key="6">
    <source>
        <dbReference type="PROSITE-ProRule" id="PRU10007"/>
    </source>
</evidence>
<evidence type="ECO:0000313" key="10">
    <source>
        <dbReference type="Proteomes" id="UP000886883"/>
    </source>
</evidence>
<feature type="active site" evidence="5">
    <location>
        <position position="246"/>
    </location>
</feature>
<reference evidence="9" key="1">
    <citation type="journal article" date="2021" name="PeerJ">
        <title>Extensive microbial diversity within the chicken gut microbiome revealed by metagenomics and culture.</title>
        <authorList>
            <person name="Gilroy R."/>
            <person name="Ravi A."/>
            <person name="Getino M."/>
            <person name="Pursley I."/>
            <person name="Horton D.L."/>
            <person name="Alikhan N.F."/>
            <person name="Baker D."/>
            <person name="Gharbi K."/>
            <person name="Hall N."/>
            <person name="Watson M."/>
            <person name="Adriaenssens E.M."/>
            <person name="Foster-Nyarko E."/>
            <person name="Jarju S."/>
            <person name="Secka A."/>
            <person name="Antonio M."/>
            <person name="Oren A."/>
            <person name="Chaudhuri R.R."/>
            <person name="La Ragione R."/>
            <person name="Hildebrand F."/>
            <person name="Pallen M.J."/>
        </authorList>
    </citation>
    <scope>NUCLEOTIDE SEQUENCE</scope>
    <source>
        <strain evidence="9">USAMLcec3-2134</strain>
    </source>
</reference>
<dbReference type="InterPro" id="IPR016160">
    <property type="entry name" value="Ald_DH_CS_CYS"/>
</dbReference>
<dbReference type="InterPro" id="IPR016163">
    <property type="entry name" value="Ald_DH_C"/>
</dbReference>
<evidence type="ECO:0000259" key="8">
    <source>
        <dbReference type="Pfam" id="PF00171"/>
    </source>
</evidence>
<evidence type="ECO:0000256" key="4">
    <source>
        <dbReference type="PIRNR" id="PIRNR036492"/>
    </source>
</evidence>
<evidence type="ECO:0000256" key="1">
    <source>
        <dbReference type="ARBA" id="ARBA00009986"/>
    </source>
</evidence>
<name>A0A9D2MPF5_9FIRM</name>
<gene>
    <name evidence="9" type="ORF">H9763_02300</name>
</gene>
<evidence type="ECO:0000256" key="3">
    <source>
        <dbReference type="ARBA" id="ARBA00023027"/>
    </source>
</evidence>
<reference evidence="9" key="2">
    <citation type="submission" date="2021-04" db="EMBL/GenBank/DDBJ databases">
        <authorList>
            <person name="Gilroy R."/>
        </authorList>
    </citation>
    <scope>NUCLEOTIDE SEQUENCE</scope>
    <source>
        <strain evidence="9">USAMLcec3-2134</strain>
    </source>
</reference>
<evidence type="ECO:0000313" key="9">
    <source>
        <dbReference type="EMBL" id="HJB90279.1"/>
    </source>
</evidence>
<organism evidence="9 10">
    <name type="scientific">Candidatus Eisenbergiella merdigallinarum</name>
    <dbReference type="NCBI Taxonomy" id="2838552"/>
    <lineage>
        <taxon>Bacteria</taxon>
        <taxon>Bacillati</taxon>
        <taxon>Bacillota</taxon>
        <taxon>Clostridia</taxon>
        <taxon>Lachnospirales</taxon>
        <taxon>Lachnospiraceae</taxon>
        <taxon>Eisenbergiella</taxon>
    </lineage>
</organism>
<sequence length="459" mass="51210">MQEERIRELVRKQRAFFAGGRTYDFGLRKEALCRLRESIRKREDRICRALRADLGKTEAESYLCEVGMALKEIGEQLRHLETWGKPRRVPSGLACFPAKSRIVPQPYGTVLIMAPWNYPFLLTMQPLAGALAAGNCCVVKPSAYSPHTSAVIAEILRECFPEKYAAAVTGGREENRLLLEERFDYIFFTGSVSVGKFVMEKAAAHLTPVTLELGGKSPCAVDRTADLSLAARRIAFGKFLNCGQTCVAPDYVLIEECVREKFLTELRRWIRKMYGENPLDNPAWGNIVNPRHFARLCGLLDPEKTVCGGGVREETLQIAPTVLSGVAWEDPVMREEIFGPILPVLSVRNMAEAMEQIAAHPHPLASYVFTRDPDVERRFVRYVQSGGCCVNDTVLHLASAGLPFGGVGDSGMGSYHGKKSFETFSHEKGVLKRGKWPDVPVRYQPYGRGKLAAMKLLLR</sequence>
<keyword evidence="3" id="KW-0520">NAD</keyword>
<dbReference type="EMBL" id="DWXE01000007">
    <property type="protein sequence ID" value="HJB90279.1"/>
    <property type="molecule type" value="Genomic_DNA"/>
</dbReference>
<dbReference type="PANTHER" id="PTHR43570">
    <property type="entry name" value="ALDEHYDE DEHYDROGENASE"/>
    <property type="match status" value="1"/>
</dbReference>
<feature type="active site" evidence="5 6">
    <location>
        <position position="212"/>
    </location>
</feature>
<dbReference type="InterPro" id="IPR029510">
    <property type="entry name" value="Ald_DH_CS_GLU"/>
</dbReference>
<dbReference type="FunFam" id="3.40.605.10:FF:000004">
    <property type="entry name" value="Aldehyde dehydrogenase"/>
    <property type="match status" value="1"/>
</dbReference>
<dbReference type="Proteomes" id="UP000886883">
    <property type="component" value="Unassembled WGS sequence"/>
</dbReference>
<dbReference type="GO" id="GO:0005737">
    <property type="term" value="C:cytoplasm"/>
    <property type="evidence" value="ECO:0007669"/>
    <property type="project" value="TreeGrafter"/>
</dbReference>
<protein>
    <recommendedName>
        <fullName evidence="4">Aldehyde dehydrogenase</fullName>
    </recommendedName>
</protein>
<dbReference type="PROSITE" id="PS00070">
    <property type="entry name" value="ALDEHYDE_DEHYDR_CYS"/>
    <property type="match status" value="1"/>
</dbReference>
<accession>A0A9D2MPF5</accession>
<comment type="caution">
    <text evidence="9">The sequence shown here is derived from an EMBL/GenBank/DDBJ whole genome shotgun (WGS) entry which is preliminary data.</text>
</comment>
<dbReference type="InterPro" id="IPR016161">
    <property type="entry name" value="Ald_DH/histidinol_DH"/>
</dbReference>
<dbReference type="InterPro" id="IPR016162">
    <property type="entry name" value="Ald_DH_N"/>
</dbReference>
<proteinExistence type="inferred from homology"/>
<dbReference type="SUPFAM" id="SSF53720">
    <property type="entry name" value="ALDH-like"/>
    <property type="match status" value="1"/>
</dbReference>
<dbReference type="Gene3D" id="3.40.605.10">
    <property type="entry name" value="Aldehyde Dehydrogenase, Chain A, domain 1"/>
    <property type="match status" value="1"/>
</dbReference>
<dbReference type="FunFam" id="3.40.309.10:FF:000003">
    <property type="entry name" value="Aldehyde dehydrogenase"/>
    <property type="match status" value="1"/>
</dbReference>
<dbReference type="AlphaFoldDB" id="A0A9D2MPF5"/>
<dbReference type="PROSITE" id="PS00687">
    <property type="entry name" value="ALDEHYDE_DEHYDR_GLU"/>
    <property type="match status" value="1"/>
</dbReference>
<evidence type="ECO:0000256" key="7">
    <source>
        <dbReference type="RuleBase" id="RU003345"/>
    </source>
</evidence>
<feature type="domain" description="Aldehyde dehydrogenase" evidence="8">
    <location>
        <begin position="2"/>
        <end position="428"/>
    </location>
</feature>
<dbReference type="CDD" id="cd07136">
    <property type="entry name" value="ALDH_YwdH-P39616"/>
    <property type="match status" value="1"/>
</dbReference>
<keyword evidence="2 4" id="KW-0560">Oxidoreductase</keyword>
<dbReference type="PANTHER" id="PTHR43570:SF16">
    <property type="entry name" value="ALDEHYDE DEHYDROGENASE TYPE III, ISOFORM Q"/>
    <property type="match status" value="1"/>
</dbReference>
<comment type="similarity">
    <text evidence="1 4 7">Belongs to the aldehyde dehydrogenase family.</text>
</comment>
<evidence type="ECO:0000256" key="5">
    <source>
        <dbReference type="PIRSR" id="PIRSR036492-1"/>
    </source>
</evidence>
<dbReference type="InterPro" id="IPR012394">
    <property type="entry name" value="Aldehyde_DH_NAD(P)"/>
</dbReference>
<dbReference type="Gene3D" id="3.40.309.10">
    <property type="entry name" value="Aldehyde Dehydrogenase, Chain A, domain 2"/>
    <property type="match status" value="1"/>
</dbReference>